<dbReference type="EMBL" id="JACOPR010000005">
    <property type="protein sequence ID" value="MBC5730984.1"/>
    <property type="molecule type" value="Genomic_DNA"/>
</dbReference>
<proteinExistence type="predicted"/>
<feature type="coiled-coil region" evidence="1">
    <location>
        <begin position="691"/>
        <end position="718"/>
    </location>
</feature>
<comment type="caution">
    <text evidence="3">The sequence shown here is derived from an EMBL/GenBank/DDBJ whole genome shotgun (WGS) entry which is preliminary data.</text>
</comment>
<name>A0ABR7HTZ8_9FIRM</name>
<sequence length="723" mass="84046">MRLLYLYLDFTQNGKTPDGYRGHKQCELNFSTEYIYTMERASAIRTRFCLKRTARKENDRVERGFWGDERIYNISAIVGENGTGKTTLMHAAIRALTALYFRIPQSLPFHFICLMQDSGGKIYLIYSQREAKINTPDFECSQISYSTGIVSPYFLRKTKLITFSNTMSMSDLEQCRILHEDSEDGGIGVCGTLYSNPLYDCSLVANMMLAQEVSNTNSNKRPLEDQLYTYFTFESYQQARYLFDRNQRNILLQMRKDGYPVPFPRELTLGIHPVVERLKKVEEEIAEGSLTNGFFGWYRQYSIFSEQANDTYLLLAELSLNCVVNFLRMASRLFGHDSIGLVSLPEAFTEPQDYIRTMDFVAANQSDWRLQTYYTSCRTYIEFLWNNAEHIQKYWTYYKNNYVCHIPLGEQLDPILQELMIRFVDLNRAISGSDYFVTYHWGFSSGENILLRIFTKLRYLLSGTCYDEESAEFITAESAQNAMLAERKDHIQNSLGMEETWDCDSVILFLDEADLSLHPEWQRMFVATLAEFLPRLYQNPYYPGADSGCQDIQIILTTHSPLMLGDFPSASVLYLKKGKDGCITVESNSALQPFGQNLYTLLKDGFYLQNGTIGALAQKKIKRVLEDIQKIKPPAHDLPMDYTEQELDKWEYRLEMHRQKTVRYLPEGIMRSKLEEEIAAALAMIHQRRTPEQKEQIKQELREDIARLQRQLDMLEHEGETSR</sequence>
<dbReference type="InterPro" id="IPR003959">
    <property type="entry name" value="ATPase_AAA_core"/>
</dbReference>
<dbReference type="Proteomes" id="UP000660021">
    <property type="component" value="Unassembled WGS sequence"/>
</dbReference>
<evidence type="ECO:0000256" key="1">
    <source>
        <dbReference type="SAM" id="Coils"/>
    </source>
</evidence>
<reference evidence="3 4" key="1">
    <citation type="submission" date="2020-08" db="EMBL/GenBank/DDBJ databases">
        <title>Genome public.</title>
        <authorList>
            <person name="Liu C."/>
            <person name="Sun Q."/>
        </authorList>
    </citation>
    <scope>NUCLEOTIDE SEQUENCE [LARGE SCALE GENOMIC DNA]</scope>
    <source>
        <strain evidence="3 4">New-38</strain>
    </source>
</reference>
<accession>A0ABR7HTZ8</accession>
<dbReference type="RefSeq" id="WP_186963783.1">
    <property type="nucleotide sequence ID" value="NZ_JACOPR010000005.1"/>
</dbReference>
<keyword evidence="4" id="KW-1185">Reference proteome</keyword>
<dbReference type="PANTHER" id="PTHR43581:SF2">
    <property type="entry name" value="EXCINUCLEASE ATPASE SUBUNIT"/>
    <property type="match status" value="1"/>
</dbReference>
<protein>
    <submittedName>
        <fullName evidence="3">AAA family ATPase</fullName>
    </submittedName>
</protein>
<keyword evidence="1" id="KW-0175">Coiled coil</keyword>
<evidence type="ECO:0000313" key="3">
    <source>
        <dbReference type="EMBL" id="MBC5730984.1"/>
    </source>
</evidence>
<dbReference type="Gene3D" id="3.40.50.300">
    <property type="entry name" value="P-loop containing nucleotide triphosphate hydrolases"/>
    <property type="match status" value="1"/>
</dbReference>
<dbReference type="InterPro" id="IPR027417">
    <property type="entry name" value="P-loop_NTPase"/>
</dbReference>
<dbReference type="SUPFAM" id="SSF52540">
    <property type="entry name" value="P-loop containing nucleoside triphosphate hydrolases"/>
    <property type="match status" value="1"/>
</dbReference>
<organism evidence="3 4">
    <name type="scientific">Pseudoflavonifractor hominis</name>
    <dbReference type="NCBI Taxonomy" id="2763059"/>
    <lineage>
        <taxon>Bacteria</taxon>
        <taxon>Bacillati</taxon>
        <taxon>Bacillota</taxon>
        <taxon>Clostridia</taxon>
        <taxon>Eubacteriales</taxon>
        <taxon>Oscillospiraceae</taxon>
        <taxon>Pseudoflavonifractor</taxon>
    </lineage>
</organism>
<feature type="domain" description="ATPase AAA-type core" evidence="2">
    <location>
        <begin position="507"/>
        <end position="563"/>
    </location>
</feature>
<gene>
    <name evidence="3" type="ORF">H8S34_09105</name>
</gene>
<evidence type="ECO:0000259" key="2">
    <source>
        <dbReference type="Pfam" id="PF13304"/>
    </source>
</evidence>
<evidence type="ECO:0000313" key="4">
    <source>
        <dbReference type="Proteomes" id="UP000660021"/>
    </source>
</evidence>
<dbReference type="PANTHER" id="PTHR43581">
    <property type="entry name" value="ATP/GTP PHOSPHATASE"/>
    <property type="match status" value="1"/>
</dbReference>
<dbReference type="Pfam" id="PF13304">
    <property type="entry name" value="AAA_21"/>
    <property type="match status" value="1"/>
</dbReference>
<dbReference type="InterPro" id="IPR051396">
    <property type="entry name" value="Bact_Antivir_Def_Nuclease"/>
</dbReference>